<protein>
    <submittedName>
        <fullName evidence="1">Uncharacterized protein</fullName>
    </submittedName>
</protein>
<name>M7Z954_TRIUA</name>
<accession>M7Z954</accession>
<sequence length="65" mass="6790">MAGGIVERYDSLLVFIDKAVEEGVHRAAGAAHPPGGAHARQHKIAPESHPHGLRYIAGAWLAGNG</sequence>
<organism evidence="1">
    <name type="scientific">Triticum urartu</name>
    <name type="common">Red wild einkorn</name>
    <name type="synonym">Crithodium urartu</name>
    <dbReference type="NCBI Taxonomy" id="4572"/>
    <lineage>
        <taxon>Eukaryota</taxon>
        <taxon>Viridiplantae</taxon>
        <taxon>Streptophyta</taxon>
        <taxon>Embryophyta</taxon>
        <taxon>Tracheophyta</taxon>
        <taxon>Spermatophyta</taxon>
        <taxon>Magnoliopsida</taxon>
        <taxon>Liliopsida</taxon>
        <taxon>Poales</taxon>
        <taxon>Poaceae</taxon>
        <taxon>BOP clade</taxon>
        <taxon>Pooideae</taxon>
        <taxon>Triticodae</taxon>
        <taxon>Triticeae</taxon>
        <taxon>Triticinae</taxon>
        <taxon>Triticum</taxon>
    </lineage>
</organism>
<evidence type="ECO:0000313" key="1">
    <source>
        <dbReference type="EMBL" id="EMS56532.1"/>
    </source>
</evidence>
<gene>
    <name evidence="1" type="ORF">TRIUR3_03261</name>
</gene>
<reference evidence="1" key="1">
    <citation type="journal article" date="2013" name="Nature">
        <title>Draft genome of the wheat A-genome progenitor Triticum urartu.</title>
        <authorList>
            <person name="Ling H.Q."/>
            <person name="Zhao S."/>
            <person name="Liu D."/>
            <person name="Wang J."/>
            <person name="Sun H."/>
            <person name="Zhang C."/>
            <person name="Fan H."/>
            <person name="Li D."/>
            <person name="Dong L."/>
            <person name="Tao Y."/>
            <person name="Gao C."/>
            <person name="Wu H."/>
            <person name="Li Y."/>
            <person name="Cui Y."/>
            <person name="Guo X."/>
            <person name="Zheng S."/>
            <person name="Wang B."/>
            <person name="Yu K."/>
            <person name="Liang Q."/>
            <person name="Yang W."/>
            <person name="Lou X."/>
            <person name="Chen J."/>
            <person name="Feng M."/>
            <person name="Jian J."/>
            <person name="Zhang X."/>
            <person name="Luo G."/>
            <person name="Jiang Y."/>
            <person name="Liu J."/>
            <person name="Wang Z."/>
            <person name="Sha Y."/>
            <person name="Zhang B."/>
            <person name="Wu H."/>
            <person name="Tang D."/>
            <person name="Shen Q."/>
            <person name="Xue P."/>
            <person name="Zou S."/>
            <person name="Wang X."/>
            <person name="Liu X."/>
            <person name="Wang F."/>
            <person name="Yang Y."/>
            <person name="An X."/>
            <person name="Dong Z."/>
            <person name="Zhang K."/>
            <person name="Zhang X."/>
            <person name="Luo M.C."/>
            <person name="Dvorak J."/>
            <person name="Tong Y."/>
            <person name="Wang J."/>
            <person name="Yang H."/>
            <person name="Li Z."/>
            <person name="Wang D."/>
            <person name="Zhang A."/>
            <person name="Wang J."/>
        </authorList>
    </citation>
    <scope>NUCLEOTIDE SEQUENCE</scope>
</reference>
<proteinExistence type="predicted"/>
<dbReference type="AlphaFoldDB" id="M7Z954"/>
<dbReference type="EMBL" id="KD156626">
    <property type="protein sequence ID" value="EMS56532.1"/>
    <property type="molecule type" value="Genomic_DNA"/>
</dbReference>